<dbReference type="Proteomes" id="UP000018936">
    <property type="component" value="Unassembled WGS sequence"/>
</dbReference>
<evidence type="ECO:0000256" key="5">
    <source>
        <dbReference type="PROSITE-ProRule" id="PRU00276"/>
    </source>
</evidence>
<dbReference type="GO" id="GO:0006508">
    <property type="term" value="P:proteolysis"/>
    <property type="evidence" value="ECO:0007669"/>
    <property type="project" value="InterPro"/>
</dbReference>
<evidence type="ECO:0000256" key="3">
    <source>
        <dbReference type="ARBA" id="ARBA00022656"/>
    </source>
</evidence>
<proteinExistence type="predicted"/>
<dbReference type="GO" id="GO:0004222">
    <property type="term" value="F:metalloendopeptidase activity"/>
    <property type="evidence" value="ECO:0007669"/>
    <property type="project" value="InterPro"/>
</dbReference>
<accession>V8NX49</accession>
<dbReference type="InterPro" id="IPR024079">
    <property type="entry name" value="MetalloPept_cat_dom_sf"/>
</dbReference>
<dbReference type="AlphaFoldDB" id="V8NX49"/>
<dbReference type="Pfam" id="PF01421">
    <property type="entry name" value="Reprolysin"/>
    <property type="match status" value="1"/>
</dbReference>
<dbReference type="Gene3D" id="4.10.70.10">
    <property type="entry name" value="Disintegrin domain"/>
    <property type="match status" value="1"/>
</dbReference>
<comment type="caution">
    <text evidence="7">The sequence shown here is derived from an EMBL/GenBank/DDBJ whole genome shotgun (WGS) entry which is preliminary data.</text>
</comment>
<dbReference type="PROSITE" id="PS50215">
    <property type="entry name" value="ADAM_MEPRO"/>
    <property type="match status" value="1"/>
</dbReference>
<dbReference type="InterPro" id="IPR001590">
    <property type="entry name" value="Peptidase_M12B"/>
</dbReference>
<sequence>MVASAMAHEMGHNLGINHDTASCNCSAGPCIMSPEISYEPPSEFSSCSVQEHREYLLKDRPQCILNKPLSTDIVTPPACGNYLVEMGEECDCGSPQEISDKSVSCRYAVIHLQ</sequence>
<dbReference type="PANTHER" id="PTHR11905:SF32">
    <property type="entry name" value="DISINTEGRIN AND METALLOPROTEINASE DOMAIN-CONTAINING PROTEIN 28"/>
    <property type="match status" value="1"/>
</dbReference>
<dbReference type="GO" id="GO:0005576">
    <property type="term" value="C:extracellular region"/>
    <property type="evidence" value="ECO:0007669"/>
    <property type="project" value="UniProtKB-SubCell"/>
</dbReference>
<dbReference type="SUPFAM" id="SSF55486">
    <property type="entry name" value="Metalloproteases ('zincins'), catalytic domain"/>
    <property type="match status" value="1"/>
</dbReference>
<dbReference type="Gene3D" id="3.40.390.10">
    <property type="entry name" value="Collagenase (Catalytic Domain)"/>
    <property type="match status" value="1"/>
</dbReference>
<gene>
    <name evidence="7" type="ORF">L345_07367</name>
</gene>
<evidence type="ECO:0000256" key="2">
    <source>
        <dbReference type="ARBA" id="ARBA00022525"/>
    </source>
</evidence>
<keyword evidence="8" id="KW-1185">Reference proteome</keyword>
<feature type="binding site" evidence="5">
    <location>
        <position position="8"/>
    </location>
    <ligand>
        <name>Zn(2+)</name>
        <dbReference type="ChEBI" id="CHEBI:29105"/>
        <note>catalytic</note>
    </ligand>
</feature>
<comment type="subcellular location">
    <subcellularLocation>
        <location evidence="1">Secreted</location>
    </subcellularLocation>
</comment>
<name>V8NX49_OPHHA</name>
<feature type="binding site" evidence="5">
    <location>
        <position position="18"/>
    </location>
    <ligand>
        <name>Zn(2+)</name>
        <dbReference type="ChEBI" id="CHEBI:29105"/>
        <note>catalytic</note>
    </ligand>
</feature>
<evidence type="ECO:0000256" key="4">
    <source>
        <dbReference type="ARBA" id="ARBA00023157"/>
    </source>
</evidence>
<dbReference type="EMBL" id="AZIM01001458">
    <property type="protein sequence ID" value="ETE66849.1"/>
    <property type="molecule type" value="Genomic_DNA"/>
</dbReference>
<keyword evidence="5" id="KW-0862">Zinc</keyword>
<feature type="domain" description="Peptidase M12B" evidence="6">
    <location>
        <begin position="1"/>
        <end position="68"/>
    </location>
</feature>
<keyword evidence="4 5" id="KW-1015">Disulfide bond</keyword>
<comment type="caution">
    <text evidence="5">Lacks conserved residue(s) required for the propagation of feature annotation.</text>
</comment>
<evidence type="ECO:0000313" key="7">
    <source>
        <dbReference type="EMBL" id="ETE66849.1"/>
    </source>
</evidence>
<feature type="disulfide bond" evidence="5">
    <location>
        <begin position="23"/>
        <end position="47"/>
    </location>
</feature>
<organism evidence="7 8">
    <name type="scientific">Ophiophagus hannah</name>
    <name type="common">King cobra</name>
    <name type="synonym">Naja hannah</name>
    <dbReference type="NCBI Taxonomy" id="8665"/>
    <lineage>
        <taxon>Eukaryota</taxon>
        <taxon>Metazoa</taxon>
        <taxon>Chordata</taxon>
        <taxon>Craniata</taxon>
        <taxon>Vertebrata</taxon>
        <taxon>Euteleostomi</taxon>
        <taxon>Lepidosauria</taxon>
        <taxon>Squamata</taxon>
        <taxon>Bifurcata</taxon>
        <taxon>Unidentata</taxon>
        <taxon>Episquamata</taxon>
        <taxon>Toxicofera</taxon>
        <taxon>Serpentes</taxon>
        <taxon>Colubroidea</taxon>
        <taxon>Elapidae</taxon>
        <taxon>Elapinae</taxon>
        <taxon>Ophiophagus</taxon>
    </lineage>
</organism>
<reference evidence="7 8" key="1">
    <citation type="journal article" date="2013" name="Proc. Natl. Acad. Sci. U.S.A.">
        <title>The king cobra genome reveals dynamic gene evolution and adaptation in the snake venom system.</title>
        <authorList>
            <person name="Vonk F.J."/>
            <person name="Casewell N.R."/>
            <person name="Henkel C.V."/>
            <person name="Heimberg A.M."/>
            <person name="Jansen H.J."/>
            <person name="McCleary R.J."/>
            <person name="Kerkkamp H.M."/>
            <person name="Vos R.A."/>
            <person name="Guerreiro I."/>
            <person name="Calvete J.J."/>
            <person name="Wuster W."/>
            <person name="Woods A.E."/>
            <person name="Logan J.M."/>
            <person name="Harrison R.A."/>
            <person name="Castoe T.A."/>
            <person name="de Koning A.P."/>
            <person name="Pollock D.D."/>
            <person name="Yandell M."/>
            <person name="Calderon D."/>
            <person name="Renjifo C."/>
            <person name="Currier R.B."/>
            <person name="Salgado D."/>
            <person name="Pla D."/>
            <person name="Sanz L."/>
            <person name="Hyder A.S."/>
            <person name="Ribeiro J.M."/>
            <person name="Arntzen J.W."/>
            <person name="van den Thillart G.E."/>
            <person name="Boetzer M."/>
            <person name="Pirovano W."/>
            <person name="Dirks R.P."/>
            <person name="Spaink H.P."/>
            <person name="Duboule D."/>
            <person name="McGlinn E."/>
            <person name="Kini R.M."/>
            <person name="Richardson M.K."/>
        </authorList>
    </citation>
    <scope>NUCLEOTIDE SEQUENCE</scope>
    <source>
        <tissue evidence="7">Blood</tissue>
    </source>
</reference>
<dbReference type="InterPro" id="IPR036436">
    <property type="entry name" value="Disintegrin_dom_sf"/>
</dbReference>
<protein>
    <recommendedName>
        <fullName evidence="6">Peptidase M12B domain-containing protein</fullName>
    </recommendedName>
</protein>
<keyword evidence="5" id="KW-0479">Metal-binding</keyword>
<feature type="active site" evidence="5">
    <location>
        <position position="9"/>
    </location>
</feature>
<evidence type="ECO:0000259" key="6">
    <source>
        <dbReference type="PROSITE" id="PS50215"/>
    </source>
</evidence>
<feature type="binding site" evidence="5">
    <location>
        <position position="12"/>
    </location>
    <ligand>
        <name>Zn(2+)</name>
        <dbReference type="ChEBI" id="CHEBI:29105"/>
        <note>catalytic</note>
    </ligand>
</feature>
<evidence type="ECO:0000313" key="8">
    <source>
        <dbReference type="Proteomes" id="UP000018936"/>
    </source>
</evidence>
<evidence type="ECO:0000256" key="1">
    <source>
        <dbReference type="ARBA" id="ARBA00004613"/>
    </source>
</evidence>
<dbReference type="GO" id="GO:0090729">
    <property type="term" value="F:toxin activity"/>
    <property type="evidence" value="ECO:0007669"/>
    <property type="project" value="UniProtKB-KW"/>
</dbReference>
<keyword evidence="3" id="KW-0800">Toxin</keyword>
<dbReference type="GO" id="GO:0005886">
    <property type="term" value="C:plasma membrane"/>
    <property type="evidence" value="ECO:0007669"/>
    <property type="project" value="TreeGrafter"/>
</dbReference>
<dbReference type="OrthoDB" id="5951731at2759"/>
<dbReference type="GO" id="GO:0046872">
    <property type="term" value="F:metal ion binding"/>
    <property type="evidence" value="ECO:0007669"/>
    <property type="project" value="UniProtKB-KW"/>
</dbReference>
<dbReference type="PANTHER" id="PTHR11905">
    <property type="entry name" value="ADAM A DISINTEGRIN AND METALLOPROTEASE DOMAIN"/>
    <property type="match status" value="1"/>
</dbReference>
<keyword evidence="2" id="KW-0964">Secreted</keyword>
<feature type="disulfide bond" evidence="5">
    <location>
        <begin position="25"/>
        <end position="30"/>
    </location>
</feature>